<keyword evidence="10 11" id="KW-0472">Membrane</keyword>
<dbReference type="InterPro" id="IPR035906">
    <property type="entry name" value="MetI-like_sf"/>
</dbReference>
<evidence type="ECO:0000259" key="13">
    <source>
        <dbReference type="PROSITE" id="PS50928"/>
    </source>
</evidence>
<dbReference type="RefSeq" id="WP_207541843.1">
    <property type="nucleotide sequence ID" value="NZ_JAFNAA010000005.1"/>
</dbReference>
<protein>
    <recommendedName>
        <fullName evidence="3">Thiamine transport system permease protein ThiP</fullName>
    </recommendedName>
</protein>
<dbReference type="Proteomes" id="UP000664658">
    <property type="component" value="Unassembled WGS sequence"/>
</dbReference>
<keyword evidence="4 11" id="KW-0813">Transport</keyword>
<feature type="transmembrane region" description="Helical" evidence="11">
    <location>
        <begin position="92"/>
        <end position="118"/>
    </location>
</feature>
<evidence type="ECO:0000256" key="5">
    <source>
        <dbReference type="ARBA" id="ARBA00022475"/>
    </source>
</evidence>
<dbReference type="EMBL" id="JAFNAA010000005">
    <property type="protein sequence ID" value="MBO1107853.1"/>
    <property type="molecule type" value="Genomic_DNA"/>
</dbReference>
<evidence type="ECO:0000256" key="12">
    <source>
        <dbReference type="SAM" id="MobiDB-lite"/>
    </source>
</evidence>
<dbReference type="GO" id="GO:0022857">
    <property type="term" value="F:transmembrane transporter activity"/>
    <property type="evidence" value="ECO:0007669"/>
    <property type="project" value="InterPro"/>
</dbReference>
<sequence length="557" mass="60541">MADGGKPLMMARGRWPGIVAGGLLLVLAAAALLSLLWQAPQQAGLEVLHDPYVWHLLRFTFWQAALSALLSVLPALFLARALARRQFVGRRLLLRLCSMTLVLPVLVAVFGLISVYGQEGWLAQLCRALGLAYRFSPYGLQGILLAHVFFNLPLATRLLLQSLESIPQEQYQIAAQLGMNQRQCWRWVEWPKVRRQLLPAASLIFMLCFASFAVVLALGGGPKASTLEVAIYQALTYDFDLGMAAWLALLQMGVCLALVLASQKLAGSLAAPAGRGHGVRWLPDNLASRLTDGALIAAAILLLVPPLLAVVVGGISRAFWSVVSQPALWQATLTSLSIALCAGALALGLGLMIAWSSSRMRLDGWLRSARYLELSGMLILAMPGLVLATGLFLLLQPYPALRAHPFAIVVLCNAMMALPYVLKTLSVPVLDCAAQYDRLCASLGMHGWRRCYWVEWRALRRPLSLAFSFACVLSLGDFGVIALFGSEDFRTLPLYLYQQIGAYRSQDGGVTALLLLLLCFGLFSLFEHRPSSSSAALTGSPSDTSAAKDREKHAVSR</sequence>
<dbReference type="Gene3D" id="1.10.3720.10">
    <property type="entry name" value="MetI-like"/>
    <property type="match status" value="2"/>
</dbReference>
<dbReference type="PROSITE" id="PS50928">
    <property type="entry name" value="ABC_TM1"/>
    <property type="match status" value="2"/>
</dbReference>
<feature type="transmembrane region" description="Helical" evidence="11">
    <location>
        <begin position="327"/>
        <end position="355"/>
    </location>
</feature>
<evidence type="ECO:0000313" key="14">
    <source>
        <dbReference type="EMBL" id="MBO1107853.1"/>
    </source>
</evidence>
<dbReference type="InterPro" id="IPR005947">
    <property type="entry name" value="ThiP_ABC_transpt"/>
</dbReference>
<dbReference type="InterPro" id="IPR000515">
    <property type="entry name" value="MetI-like"/>
</dbReference>
<keyword evidence="7 11" id="KW-0812">Transmembrane</keyword>
<dbReference type="PANTHER" id="PTHR30183">
    <property type="entry name" value="MOLYBDENUM TRANSPORT SYSTEM PERMEASE PROTEIN MODB"/>
    <property type="match status" value="1"/>
</dbReference>
<gene>
    <name evidence="14" type="primary">thiP</name>
    <name evidence="14" type="ORF">J2R62_06395</name>
</gene>
<dbReference type="GO" id="GO:0005886">
    <property type="term" value="C:plasma membrane"/>
    <property type="evidence" value="ECO:0007669"/>
    <property type="project" value="UniProtKB-SubCell"/>
</dbReference>
<keyword evidence="5" id="KW-1003">Cell membrane</keyword>
<comment type="subcellular location">
    <subcellularLocation>
        <location evidence="1">Cell inner membrane</location>
        <topology evidence="1">Multi-pass membrane protein</topology>
    </subcellularLocation>
    <subcellularLocation>
        <location evidence="11">Cell membrane</location>
        <topology evidence="11">Multi-pass membrane protein</topology>
    </subcellularLocation>
</comment>
<comment type="caution">
    <text evidence="14">The sequence shown here is derived from an EMBL/GenBank/DDBJ whole genome shotgun (WGS) entry which is preliminary data.</text>
</comment>
<comment type="subunit">
    <text evidence="2">The complex is composed of two ATP-binding proteins (ThiQ), two transmembrane proteins (ThiP) and a solute-binding protein (ThiB).</text>
</comment>
<feature type="transmembrane region" description="Helical" evidence="11">
    <location>
        <begin position="138"/>
        <end position="160"/>
    </location>
</feature>
<keyword evidence="8" id="KW-0677">Repeat</keyword>
<evidence type="ECO:0000313" key="15">
    <source>
        <dbReference type="Proteomes" id="UP000664658"/>
    </source>
</evidence>
<evidence type="ECO:0000256" key="2">
    <source>
        <dbReference type="ARBA" id="ARBA00011650"/>
    </source>
</evidence>
<feature type="transmembrane region" description="Helical" evidence="11">
    <location>
        <begin position="401"/>
        <end position="422"/>
    </location>
</feature>
<organism evidence="14 15">
    <name type="scientific">Plesiomonas shigelloides</name>
    <name type="common">Aeromonas shigelloides</name>
    <dbReference type="NCBI Taxonomy" id="703"/>
    <lineage>
        <taxon>Bacteria</taxon>
        <taxon>Pseudomonadati</taxon>
        <taxon>Pseudomonadota</taxon>
        <taxon>Gammaproteobacteria</taxon>
        <taxon>Enterobacterales</taxon>
        <taxon>Enterobacteriaceae</taxon>
        <taxon>Plesiomonas</taxon>
    </lineage>
</organism>
<feature type="transmembrane region" description="Helical" evidence="11">
    <location>
        <begin position="506"/>
        <end position="526"/>
    </location>
</feature>
<feature type="transmembrane region" description="Helical" evidence="11">
    <location>
        <begin position="465"/>
        <end position="486"/>
    </location>
</feature>
<evidence type="ECO:0000256" key="4">
    <source>
        <dbReference type="ARBA" id="ARBA00022448"/>
    </source>
</evidence>
<comment type="similarity">
    <text evidence="11">Belongs to the binding-protein-dependent transport system permease family.</text>
</comment>
<evidence type="ECO:0000256" key="3">
    <source>
        <dbReference type="ARBA" id="ARBA00016947"/>
    </source>
</evidence>
<name>A0A8I1W5K3_PLESH</name>
<dbReference type="SUPFAM" id="SSF161098">
    <property type="entry name" value="MetI-like"/>
    <property type="match status" value="2"/>
</dbReference>
<dbReference type="GO" id="GO:0015888">
    <property type="term" value="P:thiamine transport"/>
    <property type="evidence" value="ECO:0007669"/>
    <property type="project" value="InterPro"/>
</dbReference>
<evidence type="ECO:0000256" key="1">
    <source>
        <dbReference type="ARBA" id="ARBA00004429"/>
    </source>
</evidence>
<evidence type="ECO:0000256" key="8">
    <source>
        <dbReference type="ARBA" id="ARBA00022737"/>
    </source>
</evidence>
<feature type="compositionally biased region" description="Basic and acidic residues" evidence="12">
    <location>
        <begin position="546"/>
        <end position="557"/>
    </location>
</feature>
<feature type="transmembrane region" description="Helical" evidence="11">
    <location>
        <begin position="197"/>
        <end position="221"/>
    </location>
</feature>
<feature type="transmembrane region" description="Helical" evidence="11">
    <location>
        <begin position="241"/>
        <end position="261"/>
    </location>
</feature>
<keyword evidence="9 11" id="KW-1133">Transmembrane helix</keyword>
<feature type="compositionally biased region" description="Low complexity" evidence="12">
    <location>
        <begin position="532"/>
        <end position="542"/>
    </location>
</feature>
<evidence type="ECO:0000256" key="9">
    <source>
        <dbReference type="ARBA" id="ARBA00022989"/>
    </source>
</evidence>
<dbReference type="CDD" id="cd06261">
    <property type="entry name" value="TM_PBP2"/>
    <property type="match status" value="2"/>
</dbReference>
<evidence type="ECO:0000256" key="10">
    <source>
        <dbReference type="ARBA" id="ARBA00023136"/>
    </source>
</evidence>
<dbReference type="Pfam" id="PF00528">
    <property type="entry name" value="BPD_transp_1"/>
    <property type="match status" value="1"/>
</dbReference>
<reference evidence="14" key="1">
    <citation type="submission" date="2021-03" db="EMBL/GenBank/DDBJ databases">
        <title>Plesiomonas shigelloides zfcc0051, isolated from zebrafish feces.</title>
        <authorList>
            <person name="Vanderhoek Z."/>
            <person name="Gaulke C."/>
        </authorList>
    </citation>
    <scope>NUCLEOTIDE SEQUENCE</scope>
    <source>
        <strain evidence="14">Zfcc0051</strain>
    </source>
</reference>
<keyword evidence="6" id="KW-0997">Cell inner membrane</keyword>
<feature type="transmembrane region" description="Helical" evidence="11">
    <location>
        <begin position="62"/>
        <end position="83"/>
    </location>
</feature>
<dbReference type="PANTHER" id="PTHR30183:SF9">
    <property type="entry name" value="THIAMINE TRANSPORT SYSTEM PERMEASE PROTEIN THIP"/>
    <property type="match status" value="1"/>
</dbReference>
<dbReference type="NCBIfam" id="TIGR01253">
    <property type="entry name" value="thiP"/>
    <property type="match status" value="1"/>
</dbReference>
<evidence type="ECO:0000256" key="6">
    <source>
        <dbReference type="ARBA" id="ARBA00022519"/>
    </source>
</evidence>
<feature type="domain" description="ABC transmembrane type-1" evidence="13">
    <location>
        <begin position="57"/>
        <end position="260"/>
    </location>
</feature>
<dbReference type="FunFam" id="1.10.3720.10:FF:000044">
    <property type="entry name" value="Thiamine/thiamine pyrophosphate ABC transporter permease ThiP"/>
    <property type="match status" value="1"/>
</dbReference>
<dbReference type="AlphaFoldDB" id="A0A8I1W5K3"/>
<evidence type="ECO:0000256" key="7">
    <source>
        <dbReference type="ARBA" id="ARBA00022692"/>
    </source>
</evidence>
<evidence type="ECO:0000256" key="11">
    <source>
        <dbReference type="RuleBase" id="RU363032"/>
    </source>
</evidence>
<feature type="region of interest" description="Disordered" evidence="12">
    <location>
        <begin position="532"/>
        <end position="557"/>
    </location>
</feature>
<feature type="transmembrane region" description="Helical" evidence="11">
    <location>
        <begin position="376"/>
        <end position="395"/>
    </location>
</feature>
<proteinExistence type="inferred from homology"/>
<feature type="transmembrane region" description="Helical" evidence="11">
    <location>
        <begin position="294"/>
        <end position="315"/>
    </location>
</feature>
<accession>A0A8I1W5K3</accession>
<feature type="domain" description="ABC transmembrane type-1" evidence="13">
    <location>
        <begin position="332"/>
        <end position="526"/>
    </location>
</feature>